<dbReference type="InterPro" id="IPR018982">
    <property type="entry name" value="RQC_domain"/>
</dbReference>
<dbReference type="PROSITE" id="PS51192">
    <property type="entry name" value="HELICASE_ATP_BIND_1"/>
    <property type="match status" value="1"/>
</dbReference>
<protein>
    <recommendedName>
        <fullName evidence="19">RecQ-like DNA helicase BLM</fullName>
        <ecNumber evidence="17">5.6.2.4</ecNumber>
    </recommendedName>
    <alternativeName>
        <fullName evidence="18">DNA 3'-5' helicase BLM</fullName>
    </alternativeName>
</protein>
<evidence type="ECO:0000256" key="1">
    <source>
        <dbReference type="ARBA" id="ARBA00001947"/>
    </source>
</evidence>
<evidence type="ECO:0000256" key="18">
    <source>
        <dbReference type="ARBA" id="ARBA00044542"/>
    </source>
</evidence>
<dbReference type="SMART" id="SM00956">
    <property type="entry name" value="RQC"/>
    <property type="match status" value="1"/>
</dbReference>
<name>A0A8C1GHY0_CYPCA</name>
<evidence type="ECO:0000256" key="6">
    <source>
        <dbReference type="ARBA" id="ARBA00022741"/>
    </source>
</evidence>
<dbReference type="InterPro" id="IPR001650">
    <property type="entry name" value="Helicase_C-like"/>
</dbReference>
<feature type="compositionally biased region" description="Basic residues" evidence="20">
    <location>
        <begin position="1226"/>
        <end position="1243"/>
    </location>
</feature>
<dbReference type="Pfam" id="PF00271">
    <property type="entry name" value="Helicase_C"/>
    <property type="match status" value="1"/>
</dbReference>
<dbReference type="SMART" id="SM00490">
    <property type="entry name" value="HELICc"/>
    <property type="match status" value="1"/>
</dbReference>
<evidence type="ECO:0000256" key="13">
    <source>
        <dbReference type="ARBA" id="ARBA00023204"/>
    </source>
</evidence>
<keyword evidence="11" id="KW-0067">ATP-binding</keyword>
<feature type="domain" description="HRDC" evidence="21">
    <location>
        <begin position="1106"/>
        <end position="1186"/>
    </location>
</feature>
<dbReference type="GO" id="GO:0005524">
    <property type="term" value="F:ATP binding"/>
    <property type="evidence" value="ECO:0007669"/>
    <property type="project" value="UniProtKB-KW"/>
</dbReference>
<dbReference type="Pfam" id="PF08072">
    <property type="entry name" value="BDHCT"/>
    <property type="match status" value="1"/>
</dbReference>
<sequence>MPSFPQNNLKEQLERHNNAAQNKLSLLKLKGFCFKKKSSSGITKVEVPQKVTGAHVLANRSVNIPSSCEVTKTPVTFSQKPERAAPKVNFFAAPSRPKTNTVNPLVNPFAVNKTPPVQSTIEDLPKSAALPKDQTVGEPKCDISQLSFNEWDDLDDFETPVKARVVSPVTETSTKKLSLSGQNTSPNSSCAKRDETTLKGGLQVTESIITPKEVLTDANRVSTEPAEREPEDSPVKKSKRHKKSVQQKVLLSDTEDEEIIDCITPDKNEKDIKYIDETETDNFYEDFIPPSPGPDETRPDDALFTVMESICHLVDSIPEHELIALTCGTELLVQRAVKTGFSFHKSIASVISLENDSVFEDSDCIFNGVETPGGSWNPKSTAKTATYRDISNRSSPPSSKSVSKTDKCYSRLSFNESNNQTLGGDQVDLFYSPKRVDSGKRNAESSVETNMEVPNCSRADTEPLDDFLIDDFDIDDFNETDVPDYFEEPPSVLASRDRFDAKTASVREGGPSKPLERKTVTPPALKPTKTFNTAHDRFRGFSFPHSQEMMKIFHKKFGLHQFRFNQLEAINATLLGEDTFVLMPTGGGKSLCYQLPACVSAGVTVVISPLRSLIVDQVQKLTTLDICATSLSGDKKDSEAAKIYMQLSRKDPPIKLLYATPEKVCASGRMINALQNLYERGLLARLVIDEAHCVSQWGHDFRPDYKRLHELRRMFPNVPIMALTATATPRVQKDILNQLAMTRPQVFTMSFNRHNLKYSVLPKKPKKVDEECIQWIKKYYPRDSGIVYCLSRNDCDTLADSLQRAGIAALAYHAGLSDSDREYVQNKWINQDGCQVMCATIAFGMGIDKPDVRYVIHASLPKSVEGYYQESGRAGRDGEVSHCILFYSYSDVIRIKRLIAMDKDGNQQSKATHINNLHSMVHFCENVAECRRIQLLAYFGEHSFNTSFCKEHPEVICDNCARPHKYKSRNVTDDVKKIVRFVQENCEKVGNRYGKSAQQNRLTLNMLVDIFLGSKSARIQSGMFGVGAAYSKHNAERLFKKLVLDSVLMEDLYITNKGQAVAYISAGPKAMSVLSGCMQVEFVETETASSIRKHKASVIENVSKREEMVKKCLQELNDLCKKLGKVFGIHYYNIFSTATLKKIAETLSSDPEVLLQIDGVTEDKLEKYGAEVIELLQKYSEWQLPAEAQTESSGWIDTTRGHQNEEDDDDEGDTTSTYFRSTSGRGAKRKQGSYSRKPKRRKGASSQNSSSKGSVCYSRSIDGLCGLSYRAGRGSRPAPSVPAVKRPGFMALPTPQTAARPFLKPTFSHL</sequence>
<evidence type="ECO:0000256" key="12">
    <source>
        <dbReference type="ARBA" id="ARBA00023125"/>
    </source>
</evidence>
<evidence type="ECO:0000256" key="2">
    <source>
        <dbReference type="ARBA" id="ARBA00004123"/>
    </source>
</evidence>
<feature type="region of interest" description="Disordered" evidence="20">
    <location>
        <begin position="167"/>
        <end position="193"/>
    </location>
</feature>
<feature type="domain" description="Helicase C-terminal" evidence="23">
    <location>
        <begin position="771"/>
        <end position="918"/>
    </location>
</feature>
<evidence type="ECO:0000256" key="5">
    <source>
        <dbReference type="ARBA" id="ARBA00022723"/>
    </source>
</evidence>
<dbReference type="Gene3D" id="3.40.50.300">
    <property type="entry name" value="P-loop containing nucleotide triphosphate hydrolases"/>
    <property type="match status" value="2"/>
</dbReference>
<feature type="domain" description="Helicase ATP-binding" evidence="22">
    <location>
        <begin position="570"/>
        <end position="745"/>
    </location>
</feature>
<evidence type="ECO:0000259" key="23">
    <source>
        <dbReference type="PROSITE" id="PS51194"/>
    </source>
</evidence>
<dbReference type="Pfam" id="PF16202">
    <property type="entry name" value="BLM_N"/>
    <property type="match status" value="1"/>
</dbReference>
<dbReference type="GO" id="GO:0000723">
    <property type="term" value="P:telomere maintenance"/>
    <property type="evidence" value="ECO:0007669"/>
    <property type="project" value="TreeGrafter"/>
</dbReference>
<reference evidence="24" key="2">
    <citation type="submission" date="2025-09" db="UniProtKB">
        <authorList>
            <consortium name="Ensembl"/>
        </authorList>
    </citation>
    <scope>IDENTIFICATION</scope>
</reference>
<dbReference type="SMART" id="SM00487">
    <property type="entry name" value="DEXDc"/>
    <property type="match status" value="1"/>
</dbReference>
<evidence type="ECO:0000259" key="22">
    <source>
        <dbReference type="PROSITE" id="PS51192"/>
    </source>
</evidence>
<dbReference type="PANTHER" id="PTHR13710">
    <property type="entry name" value="DNA HELICASE RECQ FAMILY MEMBER"/>
    <property type="match status" value="1"/>
</dbReference>
<comment type="similarity">
    <text evidence="3">Belongs to the helicase family. RecQ subfamily.</text>
</comment>
<evidence type="ECO:0000256" key="9">
    <source>
        <dbReference type="ARBA" id="ARBA00022806"/>
    </source>
</evidence>
<feature type="region of interest" description="Disordered" evidence="20">
    <location>
        <begin position="503"/>
        <end position="526"/>
    </location>
</feature>
<dbReference type="SUPFAM" id="SSF46785">
    <property type="entry name" value="Winged helix' DNA-binding domain"/>
    <property type="match status" value="1"/>
</dbReference>
<dbReference type="InterPro" id="IPR036390">
    <property type="entry name" value="WH_DNA-bd_sf"/>
</dbReference>
<feature type="compositionally biased region" description="Basic residues" evidence="20">
    <location>
        <begin position="236"/>
        <end position="245"/>
    </location>
</feature>
<dbReference type="Gene3D" id="1.10.150.80">
    <property type="entry name" value="HRDC domain"/>
    <property type="match status" value="1"/>
</dbReference>
<dbReference type="FunFam" id="3.40.50.300:FF:000537">
    <property type="entry name" value="Bloom syndrome RecQ-like helicase"/>
    <property type="match status" value="1"/>
</dbReference>
<dbReference type="InterPro" id="IPR032437">
    <property type="entry name" value="BLM_N"/>
</dbReference>
<evidence type="ECO:0000256" key="8">
    <source>
        <dbReference type="ARBA" id="ARBA00022801"/>
    </source>
</evidence>
<evidence type="ECO:0000256" key="15">
    <source>
        <dbReference type="ARBA" id="ARBA00023242"/>
    </source>
</evidence>
<evidence type="ECO:0000256" key="7">
    <source>
        <dbReference type="ARBA" id="ARBA00022763"/>
    </source>
</evidence>
<reference evidence="24" key="1">
    <citation type="submission" date="2025-08" db="UniProtKB">
        <authorList>
            <consortium name="Ensembl"/>
        </authorList>
    </citation>
    <scope>IDENTIFICATION</scope>
</reference>
<keyword evidence="7" id="KW-0227">DNA damage</keyword>
<feature type="region of interest" description="Disordered" evidence="20">
    <location>
        <begin position="214"/>
        <end position="247"/>
    </location>
</feature>
<dbReference type="InterPro" id="IPR012532">
    <property type="entry name" value="BDHCT"/>
</dbReference>
<dbReference type="InterPro" id="IPR027417">
    <property type="entry name" value="P-loop_NTPase"/>
</dbReference>
<dbReference type="Pfam" id="PF09382">
    <property type="entry name" value="RQC"/>
    <property type="match status" value="1"/>
</dbReference>
<dbReference type="Pfam" id="PF16124">
    <property type="entry name" value="RecQ_Zn_bind"/>
    <property type="match status" value="1"/>
</dbReference>
<dbReference type="PROSITE" id="PS50967">
    <property type="entry name" value="HRDC"/>
    <property type="match status" value="1"/>
</dbReference>
<feature type="region of interest" description="Disordered" evidence="20">
    <location>
        <begin position="1190"/>
        <end position="1255"/>
    </location>
</feature>
<dbReference type="Proteomes" id="UP000694427">
    <property type="component" value="Unplaced"/>
</dbReference>
<evidence type="ECO:0000313" key="24">
    <source>
        <dbReference type="Ensembl" id="ENSCCRP00010005352.1"/>
    </source>
</evidence>
<dbReference type="GO" id="GO:0005634">
    <property type="term" value="C:nucleus"/>
    <property type="evidence" value="ECO:0007669"/>
    <property type="project" value="UniProtKB-SubCell"/>
</dbReference>
<dbReference type="GO" id="GO:0046872">
    <property type="term" value="F:metal ion binding"/>
    <property type="evidence" value="ECO:0007669"/>
    <property type="project" value="UniProtKB-KW"/>
</dbReference>
<dbReference type="Gene3D" id="1.10.10.10">
    <property type="entry name" value="Winged helix-like DNA-binding domain superfamily/Winged helix DNA-binding domain"/>
    <property type="match status" value="1"/>
</dbReference>
<dbReference type="InterPro" id="IPR036388">
    <property type="entry name" value="WH-like_DNA-bd_sf"/>
</dbReference>
<feature type="compositionally biased region" description="Polar residues" evidence="20">
    <location>
        <begin position="1214"/>
        <end position="1224"/>
    </location>
</feature>
<keyword evidence="6" id="KW-0547">Nucleotide-binding</keyword>
<keyword evidence="4" id="KW-0235">DNA replication</keyword>
<evidence type="ECO:0000256" key="11">
    <source>
        <dbReference type="ARBA" id="ARBA00022840"/>
    </source>
</evidence>
<comment type="catalytic activity">
    <reaction evidence="16">
        <text>Couples ATP hydrolysis with the unwinding of duplex DNA by translocating in the 3'-5' direction.</text>
        <dbReference type="EC" id="5.6.2.4"/>
    </reaction>
</comment>
<dbReference type="PROSITE" id="PS00690">
    <property type="entry name" value="DEAH_ATP_HELICASE"/>
    <property type="match status" value="1"/>
</dbReference>
<dbReference type="SUPFAM" id="SSF52540">
    <property type="entry name" value="P-loop containing nucleoside triphosphate hydrolases"/>
    <property type="match status" value="2"/>
</dbReference>
<comment type="subcellular location">
    <subcellularLocation>
        <location evidence="2">Nucleus</location>
    </subcellularLocation>
</comment>
<dbReference type="InterPro" id="IPR002121">
    <property type="entry name" value="HRDC_dom"/>
</dbReference>
<dbReference type="CDD" id="cd18016">
    <property type="entry name" value="DEXHc_RecQ2_BLM"/>
    <property type="match status" value="1"/>
</dbReference>
<keyword evidence="9" id="KW-0347">Helicase</keyword>
<dbReference type="InterPro" id="IPR014001">
    <property type="entry name" value="Helicase_ATP-bd"/>
</dbReference>
<organism evidence="24 25">
    <name type="scientific">Cyprinus carpio</name>
    <name type="common">Common carp</name>
    <dbReference type="NCBI Taxonomy" id="7962"/>
    <lineage>
        <taxon>Eukaryota</taxon>
        <taxon>Metazoa</taxon>
        <taxon>Chordata</taxon>
        <taxon>Craniata</taxon>
        <taxon>Vertebrata</taxon>
        <taxon>Euteleostomi</taxon>
        <taxon>Actinopterygii</taxon>
        <taxon>Neopterygii</taxon>
        <taxon>Teleostei</taxon>
        <taxon>Ostariophysi</taxon>
        <taxon>Cypriniformes</taxon>
        <taxon>Cyprinidae</taxon>
        <taxon>Cyprininae</taxon>
        <taxon>Cyprinus</taxon>
    </lineage>
</organism>
<dbReference type="InterPro" id="IPR044876">
    <property type="entry name" value="HRDC_dom_sf"/>
</dbReference>
<dbReference type="Pfam" id="PF00570">
    <property type="entry name" value="HRDC"/>
    <property type="match status" value="1"/>
</dbReference>
<evidence type="ECO:0000256" key="3">
    <source>
        <dbReference type="ARBA" id="ARBA00005446"/>
    </source>
</evidence>
<evidence type="ECO:0000256" key="10">
    <source>
        <dbReference type="ARBA" id="ARBA00022833"/>
    </source>
</evidence>
<keyword evidence="14" id="KW-0413">Isomerase</keyword>
<dbReference type="GO" id="GO:0005737">
    <property type="term" value="C:cytoplasm"/>
    <property type="evidence" value="ECO:0007669"/>
    <property type="project" value="TreeGrafter"/>
</dbReference>
<dbReference type="InterPro" id="IPR004589">
    <property type="entry name" value="DNA_helicase_ATP-dep_RecQ"/>
</dbReference>
<dbReference type="InterPro" id="IPR002464">
    <property type="entry name" value="DNA/RNA_helicase_DEAH_CS"/>
</dbReference>
<dbReference type="Pfam" id="PF00270">
    <property type="entry name" value="DEAD"/>
    <property type="match status" value="1"/>
</dbReference>
<proteinExistence type="inferred from homology"/>
<dbReference type="SMART" id="SM00341">
    <property type="entry name" value="HRDC"/>
    <property type="match status" value="1"/>
</dbReference>
<evidence type="ECO:0000256" key="20">
    <source>
        <dbReference type="SAM" id="MobiDB-lite"/>
    </source>
</evidence>
<dbReference type="FunFam" id="3.40.50.300:FF:000340">
    <property type="entry name" value="Bloom syndrome, RecQ helicase"/>
    <property type="match status" value="1"/>
</dbReference>
<dbReference type="GO" id="GO:0005694">
    <property type="term" value="C:chromosome"/>
    <property type="evidence" value="ECO:0007669"/>
    <property type="project" value="TreeGrafter"/>
</dbReference>
<dbReference type="CDD" id="cd18794">
    <property type="entry name" value="SF2_C_RecQ"/>
    <property type="match status" value="1"/>
</dbReference>
<keyword evidence="25" id="KW-1185">Reference proteome</keyword>
<dbReference type="NCBIfam" id="TIGR00614">
    <property type="entry name" value="recQ_fam"/>
    <property type="match status" value="1"/>
</dbReference>
<dbReference type="Ensembl" id="ENSCCRT00010005787.1">
    <property type="protein sequence ID" value="ENSCCRP00010005352.1"/>
    <property type="gene ID" value="ENSCCRG00010002102.1"/>
</dbReference>
<keyword evidence="5" id="KW-0479">Metal-binding</keyword>
<feature type="compositionally biased region" description="Basic and acidic residues" evidence="20">
    <location>
        <begin position="225"/>
        <end position="235"/>
    </location>
</feature>
<evidence type="ECO:0000256" key="14">
    <source>
        <dbReference type="ARBA" id="ARBA00023235"/>
    </source>
</evidence>
<dbReference type="PROSITE" id="PS51194">
    <property type="entry name" value="HELICASE_CTER"/>
    <property type="match status" value="1"/>
</dbReference>
<feature type="compositionally biased region" description="Low complexity" evidence="20">
    <location>
        <begin position="1245"/>
        <end position="1254"/>
    </location>
</feature>
<evidence type="ECO:0000256" key="19">
    <source>
        <dbReference type="ARBA" id="ARBA00073450"/>
    </source>
</evidence>
<feature type="compositionally biased region" description="Polar residues" evidence="20">
    <location>
        <begin position="169"/>
        <end position="190"/>
    </location>
</feature>
<dbReference type="GO" id="GO:0016818">
    <property type="term" value="F:hydrolase activity, acting on acid anhydrides, in phosphorus-containing anhydrides"/>
    <property type="evidence" value="ECO:0007669"/>
    <property type="project" value="InterPro"/>
</dbReference>
<keyword evidence="13" id="KW-0234">DNA repair</keyword>
<evidence type="ECO:0000259" key="21">
    <source>
        <dbReference type="PROSITE" id="PS50967"/>
    </source>
</evidence>
<dbReference type="GO" id="GO:0009378">
    <property type="term" value="F:four-way junction helicase activity"/>
    <property type="evidence" value="ECO:0007669"/>
    <property type="project" value="TreeGrafter"/>
</dbReference>
<evidence type="ECO:0000313" key="25">
    <source>
        <dbReference type="Proteomes" id="UP000694427"/>
    </source>
</evidence>
<dbReference type="SUPFAM" id="SSF47819">
    <property type="entry name" value="HRDC-like"/>
    <property type="match status" value="1"/>
</dbReference>
<dbReference type="GO" id="GO:0006260">
    <property type="term" value="P:DNA replication"/>
    <property type="evidence" value="ECO:0007669"/>
    <property type="project" value="UniProtKB-KW"/>
</dbReference>
<dbReference type="GO" id="GO:0003677">
    <property type="term" value="F:DNA binding"/>
    <property type="evidence" value="ECO:0007669"/>
    <property type="project" value="UniProtKB-KW"/>
</dbReference>
<dbReference type="PANTHER" id="PTHR13710:SF153">
    <property type="entry name" value="RECQ-LIKE DNA HELICASE BLM"/>
    <property type="match status" value="1"/>
</dbReference>
<evidence type="ECO:0000256" key="17">
    <source>
        <dbReference type="ARBA" id="ARBA00034808"/>
    </source>
</evidence>
<dbReference type="GO" id="GO:0043138">
    <property type="term" value="F:3'-5' DNA helicase activity"/>
    <property type="evidence" value="ECO:0007669"/>
    <property type="project" value="UniProtKB-EC"/>
</dbReference>
<dbReference type="EC" id="5.6.2.4" evidence="17"/>
<keyword evidence="10" id="KW-0862">Zinc</keyword>
<dbReference type="InterPro" id="IPR032284">
    <property type="entry name" value="RecQ_Zn-bd"/>
</dbReference>
<accession>A0A8C1GHY0</accession>
<keyword evidence="15" id="KW-0539">Nucleus</keyword>
<keyword evidence="8" id="KW-0378">Hydrolase</keyword>
<dbReference type="FunFam" id="1.10.150.80:FF:000003">
    <property type="entry name" value="Bloom syndrome RecQ-like helicase"/>
    <property type="match status" value="1"/>
</dbReference>
<dbReference type="InterPro" id="IPR011545">
    <property type="entry name" value="DEAD/DEAH_box_helicase_dom"/>
</dbReference>
<dbReference type="InterPro" id="IPR010997">
    <property type="entry name" value="HRDC-like_sf"/>
</dbReference>
<dbReference type="GO" id="GO:0000724">
    <property type="term" value="P:double-strand break repair via homologous recombination"/>
    <property type="evidence" value="ECO:0007669"/>
    <property type="project" value="TreeGrafter"/>
</dbReference>
<comment type="cofactor">
    <cofactor evidence="1">
        <name>Zn(2+)</name>
        <dbReference type="ChEBI" id="CHEBI:29105"/>
    </cofactor>
</comment>
<evidence type="ECO:0000256" key="16">
    <source>
        <dbReference type="ARBA" id="ARBA00034617"/>
    </source>
</evidence>
<evidence type="ECO:0000256" key="4">
    <source>
        <dbReference type="ARBA" id="ARBA00022705"/>
    </source>
</evidence>
<keyword evidence="12" id="KW-0238">DNA-binding</keyword>